<evidence type="ECO:0000313" key="1">
    <source>
        <dbReference type="EMBL" id="MEX6690891.1"/>
    </source>
</evidence>
<dbReference type="RefSeq" id="WP_369332307.1">
    <property type="nucleotide sequence ID" value="NZ_JAULBC010000011.1"/>
</dbReference>
<reference evidence="1 2" key="1">
    <citation type="submission" date="2023-07" db="EMBL/GenBank/DDBJ databases">
        <authorList>
            <person name="Lian W.-H."/>
        </authorList>
    </citation>
    <scope>NUCLEOTIDE SEQUENCE [LARGE SCALE GENOMIC DNA]</scope>
    <source>
        <strain evidence="1 2">SYSU DXS3180</strain>
    </source>
</reference>
<name>A0ABV3ZLW2_9BACT</name>
<dbReference type="EMBL" id="JAULBC010000011">
    <property type="protein sequence ID" value="MEX6690891.1"/>
    <property type="molecule type" value="Genomic_DNA"/>
</dbReference>
<proteinExistence type="predicted"/>
<dbReference type="Proteomes" id="UP001560573">
    <property type="component" value="Unassembled WGS sequence"/>
</dbReference>
<comment type="caution">
    <text evidence="1">The sequence shown here is derived from an EMBL/GenBank/DDBJ whole genome shotgun (WGS) entry which is preliminary data.</text>
</comment>
<protein>
    <submittedName>
        <fullName evidence="1">Uncharacterized protein</fullName>
    </submittedName>
</protein>
<accession>A0ABV3ZLW2</accession>
<organism evidence="1 2">
    <name type="scientific">Danxiaibacter flavus</name>
    <dbReference type="NCBI Taxonomy" id="3049108"/>
    <lineage>
        <taxon>Bacteria</taxon>
        <taxon>Pseudomonadati</taxon>
        <taxon>Bacteroidota</taxon>
        <taxon>Chitinophagia</taxon>
        <taxon>Chitinophagales</taxon>
        <taxon>Chitinophagaceae</taxon>
        <taxon>Danxiaibacter</taxon>
    </lineage>
</organism>
<gene>
    <name evidence="1" type="ORF">QTN47_25505</name>
</gene>
<sequence length="94" mass="10897">MKAELPITAYPIRELVQIFREKGNSITLKTKLTITSVFNSGDISGIICAVQEDTENVIACSLTHLIFDKSFKLYRDILHYQEKRLKRIQQLNKR</sequence>
<evidence type="ECO:0000313" key="2">
    <source>
        <dbReference type="Proteomes" id="UP001560573"/>
    </source>
</evidence>
<keyword evidence="2" id="KW-1185">Reference proteome</keyword>